<dbReference type="Proteomes" id="UP000637267">
    <property type="component" value="Unassembled WGS sequence"/>
</dbReference>
<gene>
    <name evidence="2" type="ORF">GCM10010970_15820</name>
</gene>
<keyword evidence="3" id="KW-1185">Reference proteome</keyword>
<evidence type="ECO:0000313" key="3">
    <source>
        <dbReference type="Proteomes" id="UP000637267"/>
    </source>
</evidence>
<dbReference type="PANTHER" id="PTHR31956">
    <property type="entry name" value="NON-SPECIFIC PHOSPHOLIPASE C4-RELATED"/>
    <property type="match status" value="1"/>
</dbReference>
<dbReference type="Pfam" id="PF04185">
    <property type="entry name" value="Phosphoesterase"/>
    <property type="match status" value="1"/>
</dbReference>
<keyword evidence="1" id="KW-0378">Hydrolase</keyword>
<comment type="caution">
    <text evidence="2">The sequence shown here is derived from an EMBL/GenBank/DDBJ whole genome shotgun (WGS) entry which is preliminary data.</text>
</comment>
<evidence type="ECO:0000256" key="1">
    <source>
        <dbReference type="ARBA" id="ARBA00022801"/>
    </source>
</evidence>
<organism evidence="2 3">
    <name type="scientific">Silvimonas iriomotensis</name>
    <dbReference type="NCBI Taxonomy" id="449662"/>
    <lineage>
        <taxon>Bacteria</taxon>
        <taxon>Pseudomonadati</taxon>
        <taxon>Pseudomonadota</taxon>
        <taxon>Betaproteobacteria</taxon>
        <taxon>Neisseriales</taxon>
        <taxon>Chitinibacteraceae</taxon>
        <taxon>Silvimonas</taxon>
    </lineage>
</organism>
<dbReference type="PANTHER" id="PTHR31956:SF1">
    <property type="entry name" value="NON-SPECIFIC PHOSPHOLIPASE C1"/>
    <property type="match status" value="1"/>
</dbReference>
<evidence type="ECO:0008006" key="4">
    <source>
        <dbReference type="Google" id="ProtNLM"/>
    </source>
</evidence>
<sequence>MMAMHPSTANIKHVIVLMLENRSFDHMLGDIPVDDVDGASGYNFNLIEPGGTPFFQTPAAVFQSPHKFDPKHEFENVQLQLGYASLDMSGFAIDALATAKLIKGYGTLFPDEQRAIVQTVMNYFPKGSLPGIHSLATQFAVSDRWFASVPGPTWPNRFFAMMGSCHGKLHMPDGPASVITAVRSIAAQLGKNSIFSVLGGGMHKIYSDYTVPLSVLLKGSNRHEPLSQFKADVKAHTLPAFSWIEPDYSSDLNKANSQHPPEDIRRGDGLVVEIYNTLRAEDEVWKKSLLVLLHDEHGGFYDHVEPPETIAPDDEPADAKFDFKRLGVRVPAVLVSPWIKQGVVRSDKDKPVYDHTSLLAFICDLFGLSRSKPALGKRVATADHFGHADVWSDNLRDVPADQLVAEAPEVSGQEAASGALDTALQGLVAGLHAHARIELNRTTRGALMLADGGDAIARQHIADAWNSGLAGRTSDDIGQMVKDIKSTFGAG</sequence>
<dbReference type="InterPro" id="IPR007312">
    <property type="entry name" value="Phosphoesterase"/>
</dbReference>
<evidence type="ECO:0000313" key="2">
    <source>
        <dbReference type="EMBL" id="GGP20560.1"/>
    </source>
</evidence>
<name>A0ABQ2P7W0_9NEIS</name>
<accession>A0ABQ2P7W0</accession>
<protein>
    <recommendedName>
        <fullName evidence="4">Phospholipase C</fullName>
    </recommendedName>
</protein>
<dbReference type="EMBL" id="BMLX01000002">
    <property type="protein sequence ID" value="GGP20560.1"/>
    <property type="molecule type" value="Genomic_DNA"/>
</dbReference>
<dbReference type="Gene3D" id="3.40.720.10">
    <property type="entry name" value="Alkaline Phosphatase, subunit A"/>
    <property type="match status" value="2"/>
</dbReference>
<proteinExistence type="predicted"/>
<reference evidence="3" key="1">
    <citation type="journal article" date="2019" name="Int. J. Syst. Evol. Microbiol.">
        <title>The Global Catalogue of Microorganisms (GCM) 10K type strain sequencing project: providing services to taxonomists for standard genome sequencing and annotation.</title>
        <authorList>
            <consortium name="The Broad Institute Genomics Platform"/>
            <consortium name="The Broad Institute Genome Sequencing Center for Infectious Disease"/>
            <person name="Wu L."/>
            <person name="Ma J."/>
        </authorList>
    </citation>
    <scope>NUCLEOTIDE SEQUENCE [LARGE SCALE GENOMIC DNA]</scope>
    <source>
        <strain evidence="3">CGMCC 1.8859</strain>
    </source>
</reference>
<dbReference type="InterPro" id="IPR017850">
    <property type="entry name" value="Alkaline_phosphatase_core_sf"/>
</dbReference>